<proteinExistence type="predicted"/>
<evidence type="ECO:0000313" key="3">
    <source>
        <dbReference type="Proteomes" id="UP000246104"/>
    </source>
</evidence>
<accession>A0A317JSV0</accession>
<protein>
    <submittedName>
        <fullName evidence="2">Uncharacterized protein</fullName>
    </submittedName>
</protein>
<reference evidence="2 3" key="1">
    <citation type="submission" date="2018-02" db="EMBL/GenBank/DDBJ databases">
        <title>Genomic Reconstructions from Amazon Rainforest and Pasture Soil Reveal Novel Insights into the Physiology of Candidate Phyla in Tropical Sites.</title>
        <authorList>
            <person name="Kroeger M.E."/>
            <person name="Delmont T."/>
            <person name="Eren A.M."/>
            <person name="Guo J."/>
            <person name="Meyer K.M."/>
            <person name="Khan K."/>
            <person name="Rodrigues J.L.M."/>
            <person name="Bohannan B.J.M."/>
            <person name="Tringe S."/>
            <person name="Borges C.D."/>
            <person name="Tiedje J."/>
            <person name="Tsai S.M."/>
            <person name="Nusslein K."/>
        </authorList>
    </citation>
    <scope>NUCLEOTIDE SEQUENCE [LARGE SCALE GENOMIC DNA]</scope>
    <source>
        <strain evidence="2">Amazon FNV 2010 28 9</strain>
    </source>
</reference>
<dbReference type="Proteomes" id="UP000246104">
    <property type="component" value="Unassembled WGS sequence"/>
</dbReference>
<evidence type="ECO:0000313" key="2">
    <source>
        <dbReference type="EMBL" id="PWU23457.1"/>
    </source>
</evidence>
<sequence>MTEFTFYGKGPLGKDSDVPPMLQSALDEAKKRLDDGRLKFGQKPDELGYEPGARGEKTTHITFYSGVEEQSKTDPEQYKNN</sequence>
<organism evidence="2 3">
    <name type="scientific">Candidatus Cerribacteria bacterium 'Amazon FNV 2010 28 9'</name>
    <dbReference type="NCBI Taxonomy" id="2081795"/>
    <lineage>
        <taxon>Bacteria</taxon>
        <taxon>Candidatus Cerribacteria</taxon>
    </lineage>
</organism>
<dbReference type="AlphaFoldDB" id="A0A317JSV0"/>
<name>A0A317JSV0_9BACT</name>
<gene>
    <name evidence="2" type="ORF">C5B42_02785</name>
</gene>
<feature type="region of interest" description="Disordered" evidence="1">
    <location>
        <begin position="1"/>
        <end position="20"/>
    </location>
</feature>
<evidence type="ECO:0000256" key="1">
    <source>
        <dbReference type="SAM" id="MobiDB-lite"/>
    </source>
</evidence>
<dbReference type="EMBL" id="PSRQ01000032">
    <property type="protein sequence ID" value="PWU23457.1"/>
    <property type="molecule type" value="Genomic_DNA"/>
</dbReference>
<comment type="caution">
    <text evidence="2">The sequence shown here is derived from an EMBL/GenBank/DDBJ whole genome shotgun (WGS) entry which is preliminary data.</text>
</comment>